<protein>
    <submittedName>
        <fullName evidence="3">Uncharacterized protein</fullName>
    </submittedName>
</protein>
<reference evidence="3 4" key="1">
    <citation type="submission" date="2007-06" db="EMBL/GenBank/DDBJ databases">
        <authorList>
            <person name="Shimkets L."/>
            <person name="Ferriera S."/>
            <person name="Johnson J."/>
            <person name="Kravitz S."/>
            <person name="Beeson K."/>
            <person name="Sutton G."/>
            <person name="Rogers Y.-H."/>
            <person name="Friedman R."/>
            <person name="Frazier M."/>
            <person name="Venter J.C."/>
        </authorList>
    </citation>
    <scope>NUCLEOTIDE SEQUENCE [LARGE SCALE GENOMIC DNA]</scope>
    <source>
        <strain evidence="3 4">SIR-1</strain>
    </source>
</reference>
<name>A6GJT0_9BACT</name>
<evidence type="ECO:0000313" key="3">
    <source>
        <dbReference type="EMBL" id="EDM73883.1"/>
    </source>
</evidence>
<dbReference type="Proteomes" id="UP000005801">
    <property type="component" value="Unassembled WGS sequence"/>
</dbReference>
<organism evidence="3 4">
    <name type="scientific">Plesiocystis pacifica SIR-1</name>
    <dbReference type="NCBI Taxonomy" id="391625"/>
    <lineage>
        <taxon>Bacteria</taxon>
        <taxon>Pseudomonadati</taxon>
        <taxon>Myxococcota</taxon>
        <taxon>Polyangia</taxon>
        <taxon>Nannocystales</taxon>
        <taxon>Nannocystaceae</taxon>
        <taxon>Plesiocystis</taxon>
    </lineage>
</organism>
<dbReference type="AlphaFoldDB" id="A6GJT0"/>
<feature type="signal peptide" evidence="2">
    <location>
        <begin position="1"/>
        <end position="21"/>
    </location>
</feature>
<feature type="chain" id="PRO_5002697535" evidence="2">
    <location>
        <begin position="22"/>
        <end position="134"/>
    </location>
</feature>
<keyword evidence="2" id="KW-0732">Signal</keyword>
<accession>A6GJT0</accession>
<evidence type="ECO:0000256" key="2">
    <source>
        <dbReference type="SAM" id="SignalP"/>
    </source>
</evidence>
<sequence>MRPAPSRLFSLLVLSTAPVLACAPDSIKEPAKAEQPAESEPEQPTQKVEAPVKEEAEQPPPGVKAPGNLPVMTEEELAAEEAKREACVRSCVDERQREAKGADAIELECRESCEQELPIRQVEVVPKGPIEDPG</sequence>
<dbReference type="RefSeq" id="WP_006976966.1">
    <property type="nucleotide sequence ID" value="NZ_ABCS01000166.1"/>
</dbReference>
<evidence type="ECO:0000256" key="1">
    <source>
        <dbReference type="SAM" id="MobiDB-lite"/>
    </source>
</evidence>
<comment type="caution">
    <text evidence="3">The sequence shown here is derived from an EMBL/GenBank/DDBJ whole genome shotgun (WGS) entry which is preliminary data.</text>
</comment>
<proteinExistence type="predicted"/>
<feature type="compositionally biased region" description="Low complexity" evidence="1">
    <location>
        <begin position="33"/>
        <end position="44"/>
    </location>
</feature>
<keyword evidence="4" id="KW-1185">Reference proteome</keyword>
<dbReference type="EMBL" id="ABCS01000166">
    <property type="protein sequence ID" value="EDM73883.1"/>
    <property type="molecule type" value="Genomic_DNA"/>
</dbReference>
<gene>
    <name evidence="3" type="ORF">PPSIR1_24124</name>
</gene>
<evidence type="ECO:0000313" key="4">
    <source>
        <dbReference type="Proteomes" id="UP000005801"/>
    </source>
</evidence>
<feature type="region of interest" description="Disordered" evidence="1">
    <location>
        <begin position="27"/>
        <end position="69"/>
    </location>
</feature>